<dbReference type="AlphaFoldDB" id="A0A151WHV9"/>
<dbReference type="STRING" id="64791.A0A151WHV9"/>
<sequence length="51" mass="5814">MVKLNVNVHPSLSETVTENLRTRNVVTKSWIYAHPIKFTNITGLSHTVRIP</sequence>
<keyword evidence="2" id="KW-1185">Reference proteome</keyword>
<gene>
    <name evidence="1" type="ORF">ALC60_13547</name>
</gene>
<accession>A0A151WHV9</accession>
<organism evidence="1 2">
    <name type="scientific">Mycetomoellerius zeteki</name>
    <dbReference type="NCBI Taxonomy" id="64791"/>
    <lineage>
        <taxon>Eukaryota</taxon>
        <taxon>Metazoa</taxon>
        <taxon>Ecdysozoa</taxon>
        <taxon>Arthropoda</taxon>
        <taxon>Hexapoda</taxon>
        <taxon>Insecta</taxon>
        <taxon>Pterygota</taxon>
        <taxon>Neoptera</taxon>
        <taxon>Endopterygota</taxon>
        <taxon>Hymenoptera</taxon>
        <taxon>Apocrita</taxon>
        <taxon>Aculeata</taxon>
        <taxon>Formicoidea</taxon>
        <taxon>Formicidae</taxon>
        <taxon>Myrmicinae</taxon>
        <taxon>Mycetomoellerius</taxon>
    </lineage>
</organism>
<evidence type="ECO:0000313" key="1">
    <source>
        <dbReference type="EMBL" id="KYQ47426.1"/>
    </source>
</evidence>
<dbReference type="Proteomes" id="UP000075809">
    <property type="component" value="Unassembled WGS sequence"/>
</dbReference>
<name>A0A151WHV9_9HYME</name>
<dbReference type="EMBL" id="KQ983106">
    <property type="protein sequence ID" value="KYQ47426.1"/>
    <property type="molecule type" value="Genomic_DNA"/>
</dbReference>
<proteinExistence type="predicted"/>
<evidence type="ECO:0000313" key="2">
    <source>
        <dbReference type="Proteomes" id="UP000075809"/>
    </source>
</evidence>
<reference evidence="1 2" key="1">
    <citation type="submission" date="2015-09" db="EMBL/GenBank/DDBJ databases">
        <title>Trachymyrmex zeteki WGS genome.</title>
        <authorList>
            <person name="Nygaard S."/>
            <person name="Hu H."/>
            <person name="Boomsma J."/>
            <person name="Zhang G."/>
        </authorList>
    </citation>
    <scope>NUCLEOTIDE SEQUENCE [LARGE SCALE GENOMIC DNA]</scope>
    <source>
        <strain evidence="1">Tzet28-1</strain>
        <tissue evidence="1">Whole body</tissue>
    </source>
</reference>
<protein>
    <submittedName>
        <fullName evidence="1">Uncharacterized protein</fullName>
    </submittedName>
</protein>